<comment type="caution">
    <text evidence="1">The sequence shown here is derived from an EMBL/GenBank/DDBJ whole genome shotgun (WGS) entry which is preliminary data.</text>
</comment>
<reference evidence="1" key="2">
    <citation type="submission" date="2021-06" db="EMBL/GenBank/DDBJ databases">
        <authorList>
            <consortium name="NCBI Pathogen Detection Project"/>
        </authorList>
    </citation>
    <scope>NUCLEOTIDE SEQUENCE</scope>
    <source>
        <strain evidence="1">Clostridioides</strain>
    </source>
</reference>
<reference evidence="1" key="1">
    <citation type="journal article" date="2018" name="Genome Biol.">
        <title>SKESA: strategic k-mer extension for scrupulous assemblies.</title>
        <authorList>
            <person name="Souvorov A."/>
            <person name="Agarwala R."/>
            <person name="Lipman D.J."/>
        </authorList>
    </citation>
    <scope>NUCLEOTIDE SEQUENCE</scope>
    <source>
        <strain evidence="1">Clostridioides</strain>
    </source>
</reference>
<dbReference type="Proteomes" id="UP000879542">
    <property type="component" value="Unassembled WGS sequence"/>
</dbReference>
<sequence>MSNFKKRYIDVYRIDIINKINGSVYSDEEILKEVIKTFFKDKEYCKENKNGINITKDKKFWITEVKCSEDDLIIKVKLEYTKYNQNTNIINAHTKEVEGNKKMDQGDSNKQHLFIKFMKENNIAVVLFERVFVGVPMIELSKNLHLYYEDMIENNKFDNNMSKTSINITQIASKDFIEQILDLDGVSKITLNVDREKFGTDEDNLFSNLNNSRRHNDLIYKPTFRTRYLPSEVKRCCEKYIKGEEFRNKKINRIIIEGEKNKRKLKLDTEGIKLCREIEVSLDIDNHIDSEDIFDKMNNLIDDLIENNSVFFNLMYQEVAMSEA</sequence>
<evidence type="ECO:0000313" key="2">
    <source>
        <dbReference type="Proteomes" id="UP000879542"/>
    </source>
</evidence>
<protein>
    <submittedName>
        <fullName evidence="1">Uncharacterized protein</fullName>
    </submittedName>
</protein>
<organism evidence="1 2">
    <name type="scientific">Clostridioides difficile</name>
    <name type="common">Peptoclostridium difficile</name>
    <dbReference type="NCBI Taxonomy" id="1496"/>
    <lineage>
        <taxon>Bacteria</taxon>
        <taxon>Bacillati</taxon>
        <taxon>Bacillota</taxon>
        <taxon>Clostridia</taxon>
        <taxon>Peptostreptococcales</taxon>
        <taxon>Peptostreptococcaceae</taxon>
        <taxon>Clostridioides</taxon>
    </lineage>
</organism>
<dbReference type="AlphaFoldDB" id="A0A9P3YSC9"/>
<dbReference type="EMBL" id="DAEQIJ010000015">
    <property type="protein sequence ID" value="HBH2621140.1"/>
    <property type="molecule type" value="Genomic_DNA"/>
</dbReference>
<name>A0A9P3YSC9_CLODI</name>
<dbReference type="RefSeq" id="WP_003429833.1">
    <property type="nucleotide sequence ID" value="NZ_BINA01000052.1"/>
</dbReference>
<evidence type="ECO:0000313" key="1">
    <source>
        <dbReference type="EMBL" id="HBH2621140.1"/>
    </source>
</evidence>
<proteinExistence type="predicted"/>
<gene>
    <name evidence="1" type="ORF">KRQ00_002923</name>
</gene>
<accession>A0A9P3YSC9</accession>